<keyword evidence="2" id="KW-1185">Reference proteome</keyword>
<accession>A0ABQ8RWE5</accession>
<organism evidence="1 2">
    <name type="scientific">Periplaneta americana</name>
    <name type="common">American cockroach</name>
    <name type="synonym">Blatta americana</name>
    <dbReference type="NCBI Taxonomy" id="6978"/>
    <lineage>
        <taxon>Eukaryota</taxon>
        <taxon>Metazoa</taxon>
        <taxon>Ecdysozoa</taxon>
        <taxon>Arthropoda</taxon>
        <taxon>Hexapoda</taxon>
        <taxon>Insecta</taxon>
        <taxon>Pterygota</taxon>
        <taxon>Neoptera</taxon>
        <taxon>Polyneoptera</taxon>
        <taxon>Dictyoptera</taxon>
        <taxon>Blattodea</taxon>
        <taxon>Blattoidea</taxon>
        <taxon>Blattidae</taxon>
        <taxon>Blattinae</taxon>
        <taxon>Periplaneta</taxon>
    </lineage>
</organism>
<evidence type="ECO:0000313" key="2">
    <source>
        <dbReference type="Proteomes" id="UP001148838"/>
    </source>
</evidence>
<proteinExistence type="predicted"/>
<name>A0ABQ8RWE5_PERAM</name>
<comment type="caution">
    <text evidence="1">The sequence shown here is derived from an EMBL/GenBank/DDBJ whole genome shotgun (WGS) entry which is preliminary data.</text>
</comment>
<protein>
    <submittedName>
        <fullName evidence="1">Uncharacterized protein</fullName>
    </submittedName>
</protein>
<reference evidence="1 2" key="1">
    <citation type="journal article" date="2022" name="Allergy">
        <title>Genome assembly and annotation of Periplaneta americana reveal a comprehensive cockroach allergen profile.</title>
        <authorList>
            <person name="Wang L."/>
            <person name="Xiong Q."/>
            <person name="Saelim N."/>
            <person name="Wang L."/>
            <person name="Nong W."/>
            <person name="Wan A.T."/>
            <person name="Shi M."/>
            <person name="Liu X."/>
            <person name="Cao Q."/>
            <person name="Hui J.H.L."/>
            <person name="Sookrung N."/>
            <person name="Leung T.F."/>
            <person name="Tungtrongchitr A."/>
            <person name="Tsui S.K.W."/>
        </authorList>
    </citation>
    <scope>NUCLEOTIDE SEQUENCE [LARGE SCALE GENOMIC DNA]</scope>
    <source>
        <strain evidence="1">PWHHKU_190912</strain>
    </source>
</reference>
<sequence length="95" mass="10435">MPGMKAEFVDDSYDLTSEIKVEEGQGSFDFPVVKCEGLSVVKCEAVEGSFDQDGVKEELKLEGPSEKDEVFESPSIVALAFQLFFLQQSHIPSPS</sequence>
<dbReference type="EMBL" id="JAJSOF020000041">
    <property type="protein sequence ID" value="KAJ4425995.1"/>
    <property type="molecule type" value="Genomic_DNA"/>
</dbReference>
<gene>
    <name evidence="1" type="ORF">ANN_27622</name>
</gene>
<evidence type="ECO:0000313" key="1">
    <source>
        <dbReference type="EMBL" id="KAJ4425995.1"/>
    </source>
</evidence>
<dbReference type="Proteomes" id="UP001148838">
    <property type="component" value="Unassembled WGS sequence"/>
</dbReference>